<dbReference type="EMBL" id="RKLX01000003">
    <property type="protein sequence ID" value="TGD19859.1"/>
    <property type="molecule type" value="Genomic_DNA"/>
</dbReference>
<comment type="caution">
    <text evidence="2">The sequence shown here is derived from an EMBL/GenBank/DDBJ whole genome shotgun (WGS) entry which is preliminary data.</text>
</comment>
<evidence type="ECO:0000313" key="3">
    <source>
        <dbReference type="Proteomes" id="UP000297348"/>
    </source>
</evidence>
<evidence type="ECO:0000256" key="1">
    <source>
        <dbReference type="SAM" id="SignalP"/>
    </source>
</evidence>
<accession>A0A4Z0JDR4</accession>
<proteinExistence type="predicted"/>
<keyword evidence="1" id="KW-0732">Signal</keyword>
<keyword evidence="3" id="KW-1185">Reference proteome</keyword>
<gene>
    <name evidence="2" type="ORF">EGT51_03205</name>
</gene>
<organism evidence="2 3">
    <name type="scientific">Levilactobacillus suantsaiihabitans</name>
    <dbReference type="NCBI Taxonomy" id="2487722"/>
    <lineage>
        <taxon>Bacteria</taxon>
        <taxon>Bacillati</taxon>
        <taxon>Bacillota</taxon>
        <taxon>Bacilli</taxon>
        <taxon>Lactobacillales</taxon>
        <taxon>Lactobacillaceae</taxon>
        <taxon>Levilactobacillus</taxon>
    </lineage>
</organism>
<reference evidence="2 3" key="1">
    <citation type="submission" date="2018-10" db="EMBL/GenBank/DDBJ databases">
        <title>Lactobacillus sp. R7 and Lactobacillus sp. R19 isolated from fermented mustard green product of Taiwan.</title>
        <authorList>
            <person name="Lin S.-T."/>
        </authorList>
    </citation>
    <scope>NUCLEOTIDE SEQUENCE [LARGE SCALE GENOMIC DNA]</scope>
    <source>
        <strain evidence="2 3">BCRC 81129</strain>
    </source>
</reference>
<protein>
    <submittedName>
        <fullName evidence="2">Uncharacterized protein</fullName>
    </submittedName>
</protein>
<dbReference type="AlphaFoldDB" id="A0A4Z0JDR4"/>
<evidence type="ECO:0000313" key="2">
    <source>
        <dbReference type="EMBL" id="TGD19859.1"/>
    </source>
</evidence>
<feature type="chain" id="PRO_5039101964" evidence="1">
    <location>
        <begin position="23"/>
        <end position="281"/>
    </location>
</feature>
<feature type="signal peptide" evidence="1">
    <location>
        <begin position="1"/>
        <end position="22"/>
    </location>
</feature>
<dbReference type="RefSeq" id="WP_135367358.1">
    <property type="nucleotide sequence ID" value="NZ_RKLX01000003.1"/>
</dbReference>
<sequence length="281" mass="30968">MKNNKLKSTLMLMTAVMGLSIAVPTFTSVGSDVTVQASVPFDTSMTRVKYHMNRNIQLGIAYWLNGKLTQKQADSVLDKVDVAYSDTYAKTKSDKKSMAAAYAALNKFTGVKFSSTGHYSDSAKIDKSKVNKAVKAGNGQKNSSAAVASIVKTYSKKTTTKKKSTKKSTKKAKKATKKVYSLKATKTSKNAKKIKITGKYKGSKTTKYVHVHTYKTNNWVKLSKKRTFSVKVKANHAKYVWVYGANRKTVKHSHKKATYKYSRASKSTVATIKVVKAAANK</sequence>
<dbReference type="Proteomes" id="UP000297348">
    <property type="component" value="Unassembled WGS sequence"/>
</dbReference>
<name>A0A4Z0JDR4_9LACO</name>